<dbReference type="Proteomes" id="UP000006512">
    <property type="component" value="Unassembled WGS sequence"/>
</dbReference>
<sequence length="174" mass="18107">MHQGLIFRGLVTAAAGLVLLGLQACTTTDMPEPKYPVYMQDKPADTAPATPVADAAPETAAPVSAPPPFFAPATTVELPAVVPPPPPPPDTASASSSAPVAPVKNLRAAYTYTLVAQDTLYGVSRRFGVPVKTLYDINGFEPNATLRIGQKVLLPEGAVDKGRKHAPMAPPWSG</sequence>
<dbReference type="PROSITE" id="PS51782">
    <property type="entry name" value="LYSM"/>
    <property type="match status" value="1"/>
</dbReference>
<dbReference type="AlphaFoldDB" id="F4QQ30"/>
<reference evidence="4" key="1">
    <citation type="submission" date="2011-03" db="EMBL/GenBank/DDBJ databases">
        <title>Draft genome sequence of Brevundimonas diminuta.</title>
        <authorList>
            <person name="Brown P.J.B."/>
            <person name="Buechlein A."/>
            <person name="Hemmerich C."/>
            <person name="Brun Y.V."/>
        </authorList>
    </citation>
    <scope>NUCLEOTIDE SEQUENCE [LARGE SCALE GENOMIC DNA]</scope>
    <source>
        <strain evidence="4">C19</strain>
    </source>
</reference>
<dbReference type="STRING" id="715226.ABI_33350"/>
<feature type="signal peptide" evidence="1">
    <location>
        <begin position="1"/>
        <end position="24"/>
    </location>
</feature>
<protein>
    <submittedName>
        <fullName evidence="3">LysM domain protein</fullName>
    </submittedName>
</protein>
<dbReference type="eggNOG" id="COG1388">
    <property type="taxonomic scope" value="Bacteria"/>
</dbReference>
<dbReference type="EMBL" id="GL883079">
    <property type="protein sequence ID" value="EGF90317.1"/>
    <property type="molecule type" value="Genomic_DNA"/>
</dbReference>
<dbReference type="Pfam" id="PF01476">
    <property type="entry name" value="LysM"/>
    <property type="match status" value="1"/>
</dbReference>
<dbReference type="InterPro" id="IPR018392">
    <property type="entry name" value="LysM"/>
</dbReference>
<evidence type="ECO:0000313" key="4">
    <source>
        <dbReference type="Proteomes" id="UP000006512"/>
    </source>
</evidence>
<evidence type="ECO:0000259" key="2">
    <source>
        <dbReference type="PROSITE" id="PS51782"/>
    </source>
</evidence>
<gene>
    <name evidence="3" type="ORF">ABI_33350</name>
</gene>
<dbReference type="SMART" id="SM00257">
    <property type="entry name" value="LysM"/>
    <property type="match status" value="1"/>
</dbReference>
<dbReference type="InterPro" id="IPR036779">
    <property type="entry name" value="LysM_dom_sf"/>
</dbReference>
<dbReference type="CDD" id="cd00118">
    <property type="entry name" value="LysM"/>
    <property type="match status" value="1"/>
</dbReference>
<keyword evidence="1" id="KW-0732">Signal</keyword>
<evidence type="ECO:0000256" key="1">
    <source>
        <dbReference type="SAM" id="SignalP"/>
    </source>
</evidence>
<dbReference type="HOGENOM" id="CLU_1536953_0_0_5"/>
<accession>F4QQ30</accession>
<name>F4QQ30_9CAUL</name>
<proteinExistence type="predicted"/>
<evidence type="ECO:0000313" key="3">
    <source>
        <dbReference type="EMBL" id="EGF90317.1"/>
    </source>
</evidence>
<dbReference type="SUPFAM" id="SSF54106">
    <property type="entry name" value="LysM domain"/>
    <property type="match status" value="1"/>
</dbReference>
<feature type="domain" description="LysM" evidence="2">
    <location>
        <begin position="110"/>
        <end position="154"/>
    </location>
</feature>
<organism evidence="3 4">
    <name type="scientific">Asticcacaulis biprosthecium C19</name>
    <dbReference type="NCBI Taxonomy" id="715226"/>
    <lineage>
        <taxon>Bacteria</taxon>
        <taxon>Pseudomonadati</taxon>
        <taxon>Pseudomonadota</taxon>
        <taxon>Alphaproteobacteria</taxon>
        <taxon>Caulobacterales</taxon>
        <taxon>Caulobacteraceae</taxon>
        <taxon>Asticcacaulis</taxon>
    </lineage>
</organism>
<keyword evidence="4" id="KW-1185">Reference proteome</keyword>
<dbReference type="Gene3D" id="3.10.350.10">
    <property type="entry name" value="LysM domain"/>
    <property type="match status" value="1"/>
</dbReference>
<feature type="chain" id="PRO_5003320371" evidence="1">
    <location>
        <begin position="25"/>
        <end position="174"/>
    </location>
</feature>